<keyword evidence="6 8" id="KW-0446">Lipid-binding</keyword>
<evidence type="ECO:0000256" key="3">
    <source>
        <dbReference type="ARBA" id="ARBA00010766"/>
    </source>
</evidence>
<evidence type="ECO:0000256" key="8">
    <source>
        <dbReference type="RuleBase" id="RU366063"/>
    </source>
</evidence>
<name>A0A2G4SST5_RHIZD</name>
<protein>
    <recommendedName>
        <fullName evidence="8">Ubiquinone biosynthesis protein</fullName>
    </recommendedName>
</protein>
<feature type="domain" description="COQ9 C-terminal" evidence="9">
    <location>
        <begin position="158"/>
        <end position="225"/>
    </location>
</feature>
<keyword evidence="4 8" id="KW-0831">Ubiquinone biosynthesis</keyword>
<evidence type="ECO:0000313" key="11">
    <source>
        <dbReference type="Proteomes" id="UP000242254"/>
    </source>
</evidence>
<evidence type="ECO:0000256" key="4">
    <source>
        <dbReference type="ARBA" id="ARBA00022688"/>
    </source>
</evidence>
<evidence type="ECO:0000256" key="1">
    <source>
        <dbReference type="ARBA" id="ARBA00004173"/>
    </source>
</evidence>
<organism evidence="10 11">
    <name type="scientific">Rhizopus microsporus ATCC 52813</name>
    <dbReference type="NCBI Taxonomy" id="1340429"/>
    <lineage>
        <taxon>Eukaryota</taxon>
        <taxon>Fungi</taxon>
        <taxon>Fungi incertae sedis</taxon>
        <taxon>Mucoromycota</taxon>
        <taxon>Mucoromycotina</taxon>
        <taxon>Mucoromycetes</taxon>
        <taxon>Mucorales</taxon>
        <taxon>Mucorineae</taxon>
        <taxon>Rhizopodaceae</taxon>
        <taxon>Rhizopus</taxon>
    </lineage>
</organism>
<dbReference type="Proteomes" id="UP000242254">
    <property type="component" value="Unassembled WGS sequence"/>
</dbReference>
<dbReference type="GeneID" id="35439965"/>
<dbReference type="InterPro" id="IPR013718">
    <property type="entry name" value="COQ9_C"/>
</dbReference>
<dbReference type="RefSeq" id="XP_023465555.1">
    <property type="nucleotide sequence ID" value="XM_023608975.1"/>
</dbReference>
<dbReference type="Gene3D" id="1.10.357.10">
    <property type="entry name" value="Tetracycline Repressor, domain 2"/>
    <property type="match status" value="1"/>
</dbReference>
<evidence type="ECO:0000256" key="7">
    <source>
        <dbReference type="ARBA" id="ARBA00023128"/>
    </source>
</evidence>
<dbReference type="GO" id="GO:0008289">
    <property type="term" value="F:lipid binding"/>
    <property type="evidence" value="ECO:0007669"/>
    <property type="project" value="UniProtKB-UniRule"/>
</dbReference>
<evidence type="ECO:0000256" key="6">
    <source>
        <dbReference type="ARBA" id="ARBA00023121"/>
    </source>
</evidence>
<keyword evidence="7 8" id="KW-0496">Mitochondrion</keyword>
<evidence type="ECO:0000313" key="10">
    <source>
        <dbReference type="EMBL" id="PHZ11847.1"/>
    </source>
</evidence>
<dbReference type="PANTHER" id="PTHR21427">
    <property type="entry name" value="UBIQUINONE BIOSYNTHESIS PROTEIN COQ9, MITOCHONDRIAL"/>
    <property type="match status" value="1"/>
</dbReference>
<accession>A0A2G4SST5</accession>
<comment type="function">
    <text evidence="8">Membrane-associated protein that warps the membrane surface to access and bind aromatic isoprenes with high specificity, including ubiquinone (CoQ) isoprene intermediates and presents them directly to Coq7, therefore facilitating the Coq7-mediated hydroxylase step. Participates in the biosynthesis of coenzyme Q, also named ubiquinone, an essential lipid-soluble electron transporter for aerobic cellular respiration.</text>
</comment>
<reference evidence="10 11" key="1">
    <citation type="journal article" date="2016" name="Proc. Natl. Acad. Sci. U.S.A.">
        <title>Lipid metabolic changes in an early divergent fungus govern the establishment of a mutualistic symbiosis with endobacteria.</title>
        <authorList>
            <person name="Lastovetsky O.A."/>
            <person name="Gaspar M.L."/>
            <person name="Mondo S.J."/>
            <person name="LaButti K.M."/>
            <person name="Sandor L."/>
            <person name="Grigoriev I.V."/>
            <person name="Henry S.A."/>
            <person name="Pawlowska T.E."/>
        </authorList>
    </citation>
    <scope>NUCLEOTIDE SEQUENCE [LARGE SCALE GENOMIC DNA]</scope>
    <source>
        <strain evidence="10 11">ATCC 52813</strain>
    </source>
</reference>
<comment type="similarity">
    <text evidence="3 8">Belongs to the COQ9 family.</text>
</comment>
<evidence type="ECO:0000259" key="9">
    <source>
        <dbReference type="Pfam" id="PF08511"/>
    </source>
</evidence>
<comment type="pathway">
    <text evidence="2 8">Cofactor biosynthesis; ubiquinone biosynthesis.</text>
</comment>
<dbReference type="FunFam" id="1.10.357.10:FF:000004">
    <property type="entry name" value="Ubiquinone biosynthesis protein COQ9, mitochondrial"/>
    <property type="match status" value="1"/>
</dbReference>
<dbReference type="InterPro" id="IPR012762">
    <property type="entry name" value="Ubiq_biosynth_COQ9"/>
</dbReference>
<dbReference type="UniPathway" id="UPA00232"/>
<gene>
    <name evidence="10" type="ORF">RHIMIDRAFT_238503</name>
</gene>
<dbReference type="GO" id="GO:0006744">
    <property type="term" value="P:ubiquinone biosynthetic process"/>
    <property type="evidence" value="ECO:0007669"/>
    <property type="project" value="UniProtKB-UniRule"/>
</dbReference>
<dbReference type="STRING" id="1340429.A0A2G4SST5"/>
<evidence type="ECO:0000256" key="2">
    <source>
        <dbReference type="ARBA" id="ARBA00004749"/>
    </source>
</evidence>
<dbReference type="NCBIfam" id="TIGR02396">
    <property type="entry name" value="diverge_rpsU"/>
    <property type="match status" value="1"/>
</dbReference>
<dbReference type="GO" id="GO:0005743">
    <property type="term" value="C:mitochondrial inner membrane"/>
    <property type="evidence" value="ECO:0007669"/>
    <property type="project" value="TreeGrafter"/>
</dbReference>
<comment type="subcellular location">
    <subcellularLocation>
        <location evidence="1 8">Mitochondrion</location>
    </subcellularLocation>
</comment>
<dbReference type="EMBL" id="KZ303851">
    <property type="protein sequence ID" value="PHZ11847.1"/>
    <property type="molecule type" value="Genomic_DNA"/>
</dbReference>
<keyword evidence="11" id="KW-1185">Reference proteome</keyword>
<evidence type="ECO:0000256" key="5">
    <source>
        <dbReference type="ARBA" id="ARBA00022946"/>
    </source>
</evidence>
<dbReference type="Pfam" id="PF08511">
    <property type="entry name" value="COQ9"/>
    <property type="match status" value="1"/>
</dbReference>
<dbReference type="AlphaFoldDB" id="A0A2G4SST5"/>
<keyword evidence="10" id="KW-0830">Ubiquinone</keyword>
<keyword evidence="5" id="KW-0809">Transit peptide</keyword>
<sequence>MSLLRPLIGHRVGTQLMRSTIRARSVATTATSAGASEIPKQEQDPRAEMLKATLPFIPEFGWSMQSLLHGARALGYPSVVHGVFPGGEAGLIDAYLEDAQKTYIQMVEDKLKRGELEGLRMSEKIKLLTWLRLEMNKPFIKKWPEALAIMARPSNVGMSLSHLGHIVDDIWYYAGDRSPDMNWYTKRASLAAVYSSTELYMTQDLSPDYVETEKFLERRLDQAAWLGSTSRQVGNMLCFGAKSMMSVLANRGGKY</sequence>
<dbReference type="PANTHER" id="PTHR21427:SF19">
    <property type="entry name" value="UBIQUINONE BIOSYNTHESIS PROTEIN COQ9, MITOCHONDRIAL"/>
    <property type="match status" value="1"/>
</dbReference>
<proteinExistence type="inferred from homology"/>